<organism evidence="2 3">
    <name type="scientific">Pseudomonas chlororaphis</name>
    <dbReference type="NCBI Taxonomy" id="587753"/>
    <lineage>
        <taxon>Bacteria</taxon>
        <taxon>Pseudomonadati</taxon>
        <taxon>Pseudomonadota</taxon>
        <taxon>Gammaproteobacteria</taxon>
        <taxon>Pseudomonadales</taxon>
        <taxon>Pseudomonadaceae</taxon>
        <taxon>Pseudomonas</taxon>
    </lineage>
</organism>
<reference evidence="2 3" key="1">
    <citation type="submission" date="2018-12" db="EMBL/GenBank/DDBJ databases">
        <authorList>
            <consortium name="Pathogen Informatics"/>
        </authorList>
    </citation>
    <scope>NUCLEOTIDE SEQUENCE [LARGE SCALE GENOMIC DNA]</scope>
    <source>
        <strain evidence="2 3">NCTC7357</strain>
    </source>
</reference>
<protein>
    <recommendedName>
        <fullName evidence="1">N-acetyltransferase domain-containing protein</fullName>
    </recommendedName>
</protein>
<feature type="domain" description="N-acetyltransferase" evidence="1">
    <location>
        <begin position="5"/>
        <end position="141"/>
    </location>
</feature>
<dbReference type="SUPFAM" id="SSF55729">
    <property type="entry name" value="Acyl-CoA N-acyltransferases (Nat)"/>
    <property type="match status" value="1"/>
</dbReference>
<dbReference type="InterPro" id="IPR016181">
    <property type="entry name" value="Acyl_CoA_acyltransferase"/>
</dbReference>
<accession>A0AAX3G4J1</accession>
<dbReference type="Pfam" id="PF13673">
    <property type="entry name" value="Acetyltransf_10"/>
    <property type="match status" value="1"/>
</dbReference>
<name>A0AAX3G4J1_9PSED</name>
<evidence type="ECO:0000259" key="1">
    <source>
        <dbReference type="PROSITE" id="PS51186"/>
    </source>
</evidence>
<evidence type="ECO:0000313" key="3">
    <source>
        <dbReference type="Proteomes" id="UP000277437"/>
    </source>
</evidence>
<dbReference type="Proteomes" id="UP000277437">
    <property type="component" value="Chromosome"/>
</dbReference>
<proteinExistence type="predicted"/>
<dbReference type="Gene3D" id="3.40.630.30">
    <property type="match status" value="1"/>
</dbReference>
<dbReference type="EMBL" id="LR134334">
    <property type="protein sequence ID" value="VEF77965.1"/>
    <property type="molecule type" value="Genomic_DNA"/>
</dbReference>
<evidence type="ECO:0000313" key="2">
    <source>
        <dbReference type="EMBL" id="VEF77965.1"/>
    </source>
</evidence>
<dbReference type="PROSITE" id="PS51186">
    <property type="entry name" value="GNAT"/>
    <property type="match status" value="1"/>
</dbReference>
<dbReference type="GO" id="GO:0016747">
    <property type="term" value="F:acyltransferase activity, transferring groups other than amino-acyl groups"/>
    <property type="evidence" value="ECO:0007669"/>
    <property type="project" value="InterPro"/>
</dbReference>
<dbReference type="InterPro" id="IPR000182">
    <property type="entry name" value="GNAT_dom"/>
</dbReference>
<dbReference type="RefSeq" id="WP_124324166.1">
    <property type="nucleotide sequence ID" value="NZ_CP118137.1"/>
</dbReference>
<sequence>MTVMGRIRAAVKTDLAFIHDWLVLEARDGEGFVYNWHLIEKALDKGDMTVFTDAGGAVGFLTYGISPSSILQVRSDRQGQHIGRALVEDAIRREEALNNAVLIVQCEPKSSVEFWARMGFEVHRNTGYSDHQDIVYMQRLSKIPHENVRGDDLEMISIRVYPSSVLYSDSGKGTPDRVYYTMARFNADNRTLELARRVSVANEPMLRDPVVEICWCGQIFIGKAKHLEAATIGLKLTPNHCGWYLDVINLPD</sequence>
<gene>
    <name evidence="2" type="ORF">NCTC7357_06373</name>
</gene>
<dbReference type="AlphaFoldDB" id="A0AAX3G4J1"/>